<comment type="caution">
    <text evidence="4">The sequence shown here is derived from an EMBL/GenBank/DDBJ whole genome shotgun (WGS) entry which is preliminary data.</text>
</comment>
<gene>
    <name evidence="4" type="ORF">ENW50_01485</name>
</gene>
<organism evidence="4">
    <name type="scientific">Acidobacterium capsulatum</name>
    <dbReference type="NCBI Taxonomy" id="33075"/>
    <lineage>
        <taxon>Bacteria</taxon>
        <taxon>Pseudomonadati</taxon>
        <taxon>Acidobacteriota</taxon>
        <taxon>Terriglobia</taxon>
        <taxon>Terriglobales</taxon>
        <taxon>Acidobacteriaceae</taxon>
        <taxon>Acidobacterium</taxon>
    </lineage>
</organism>
<name>A0A7V4XQM3_9BACT</name>
<accession>A0A7V4XQM3</accession>
<dbReference type="InterPro" id="IPR057326">
    <property type="entry name" value="KR_dom"/>
</dbReference>
<keyword evidence="2 4" id="KW-0560">Oxidoreductase</keyword>
<dbReference type="NCBIfam" id="NF005559">
    <property type="entry name" value="PRK07231.1"/>
    <property type="match status" value="1"/>
</dbReference>
<dbReference type="InterPro" id="IPR002347">
    <property type="entry name" value="SDR_fam"/>
</dbReference>
<dbReference type="PANTHER" id="PTHR43639:SF1">
    <property type="entry name" value="SHORT-CHAIN DEHYDROGENASE_REDUCTASE FAMILY PROTEIN"/>
    <property type="match status" value="1"/>
</dbReference>
<dbReference type="FunFam" id="3.40.50.720:FF:000084">
    <property type="entry name" value="Short-chain dehydrogenase reductase"/>
    <property type="match status" value="1"/>
</dbReference>
<evidence type="ECO:0000259" key="3">
    <source>
        <dbReference type="SMART" id="SM00822"/>
    </source>
</evidence>
<dbReference type="Gene3D" id="3.40.50.720">
    <property type="entry name" value="NAD(P)-binding Rossmann-like Domain"/>
    <property type="match status" value="1"/>
</dbReference>
<dbReference type="Pfam" id="PF13561">
    <property type="entry name" value="adh_short_C2"/>
    <property type="match status" value="1"/>
</dbReference>
<sequence>MSKLTGKVAVVTGASKGIGAAIAKALAAEGAAIVVNYSSSKEGADRVVSAITAKGGKAIAVQGSVAKSADVEKLFAETKKAYGKVDVLVNNAGIYAFSPLDQITEESFQQQFGTNVLGLLQASREAVKLFPAEGGSIINISSIVSDIAPPASAIYTGTKGAVDAITRVLANELAPKKIRVNAINPGMVDTEGAQAAGFIGSDFEKEHTKQVPLGRIGQPDDIAKIAVFLASEDSGWLTGERLLATGGLR</sequence>
<comment type="similarity">
    <text evidence="1">Belongs to the short-chain dehydrogenases/reductases (SDR) family.</text>
</comment>
<dbReference type="SMART" id="SM00822">
    <property type="entry name" value="PKS_KR"/>
    <property type="match status" value="1"/>
</dbReference>
<dbReference type="InterPro" id="IPR036291">
    <property type="entry name" value="NAD(P)-bd_dom_sf"/>
</dbReference>
<evidence type="ECO:0000256" key="2">
    <source>
        <dbReference type="ARBA" id="ARBA00023002"/>
    </source>
</evidence>
<reference evidence="4" key="1">
    <citation type="journal article" date="2020" name="mSystems">
        <title>Genome- and Community-Level Interaction Insights into Carbon Utilization and Element Cycling Functions of Hydrothermarchaeota in Hydrothermal Sediment.</title>
        <authorList>
            <person name="Zhou Z."/>
            <person name="Liu Y."/>
            <person name="Xu W."/>
            <person name="Pan J."/>
            <person name="Luo Z.H."/>
            <person name="Li M."/>
        </authorList>
    </citation>
    <scope>NUCLEOTIDE SEQUENCE [LARGE SCALE GENOMIC DNA]</scope>
    <source>
        <strain evidence="4">SpSt-855</strain>
    </source>
</reference>
<dbReference type="EC" id="1.1.1.47" evidence="4"/>
<dbReference type="PRINTS" id="PR00080">
    <property type="entry name" value="SDRFAMILY"/>
</dbReference>
<dbReference type="AlphaFoldDB" id="A0A7V4XQM3"/>
<dbReference type="PRINTS" id="PR00081">
    <property type="entry name" value="GDHRDH"/>
</dbReference>
<dbReference type="InterPro" id="IPR020904">
    <property type="entry name" value="Sc_DH/Rdtase_CS"/>
</dbReference>
<dbReference type="EMBL" id="DTKL01000011">
    <property type="protein sequence ID" value="HGY93353.1"/>
    <property type="molecule type" value="Genomic_DNA"/>
</dbReference>
<dbReference type="PANTHER" id="PTHR43639">
    <property type="entry name" value="OXIDOREDUCTASE, SHORT-CHAIN DEHYDROGENASE/REDUCTASE FAMILY (AFU_ORTHOLOGUE AFUA_5G02870)"/>
    <property type="match status" value="1"/>
</dbReference>
<feature type="domain" description="Ketoreductase" evidence="3">
    <location>
        <begin position="7"/>
        <end position="186"/>
    </location>
</feature>
<protein>
    <submittedName>
        <fullName evidence="4">Glucose 1-dehydrogenase</fullName>
        <ecNumber evidence="4">1.1.1.47</ecNumber>
    </submittedName>
</protein>
<proteinExistence type="inferred from homology"/>
<evidence type="ECO:0000256" key="1">
    <source>
        <dbReference type="ARBA" id="ARBA00006484"/>
    </source>
</evidence>
<dbReference type="PROSITE" id="PS00061">
    <property type="entry name" value="ADH_SHORT"/>
    <property type="match status" value="1"/>
</dbReference>
<dbReference type="SUPFAM" id="SSF51735">
    <property type="entry name" value="NAD(P)-binding Rossmann-fold domains"/>
    <property type="match status" value="1"/>
</dbReference>
<dbReference type="GO" id="GO:0047936">
    <property type="term" value="F:glucose 1-dehydrogenase [NAD(P)+] activity"/>
    <property type="evidence" value="ECO:0007669"/>
    <property type="project" value="UniProtKB-EC"/>
</dbReference>
<evidence type="ECO:0000313" key="4">
    <source>
        <dbReference type="EMBL" id="HGY93353.1"/>
    </source>
</evidence>